<protein>
    <submittedName>
        <fullName evidence="2">Uncharacterized protein</fullName>
    </submittedName>
</protein>
<comment type="caution">
    <text evidence="2">The sequence shown here is derived from an EMBL/GenBank/DDBJ whole genome shotgun (WGS) entry which is preliminary data.</text>
</comment>
<sequence>MQQQFEELMKQGPPKFEEFEQEDKQEKFKKNDVPQYKYNQNDDLQLNQSKTFQKEDKNEQNKQKLKKDLKKYLSGYKSDLLNQQMNSENSFEEQKSNRKEENQNLLSKKNR</sequence>
<feature type="compositionally biased region" description="Polar residues" evidence="1">
    <location>
        <begin position="80"/>
        <end position="89"/>
    </location>
</feature>
<name>A0A0V0R3T7_PSEPJ</name>
<proteinExistence type="predicted"/>
<organism evidence="2 3">
    <name type="scientific">Pseudocohnilembus persalinus</name>
    <name type="common">Ciliate</name>
    <dbReference type="NCBI Taxonomy" id="266149"/>
    <lineage>
        <taxon>Eukaryota</taxon>
        <taxon>Sar</taxon>
        <taxon>Alveolata</taxon>
        <taxon>Ciliophora</taxon>
        <taxon>Intramacronucleata</taxon>
        <taxon>Oligohymenophorea</taxon>
        <taxon>Scuticociliatia</taxon>
        <taxon>Philasterida</taxon>
        <taxon>Pseudocohnilembidae</taxon>
        <taxon>Pseudocohnilembus</taxon>
    </lineage>
</organism>
<feature type="region of interest" description="Disordered" evidence="1">
    <location>
        <begin position="76"/>
        <end position="111"/>
    </location>
</feature>
<feature type="compositionally biased region" description="Polar residues" evidence="1">
    <location>
        <begin position="37"/>
        <end position="47"/>
    </location>
</feature>
<evidence type="ECO:0000313" key="2">
    <source>
        <dbReference type="EMBL" id="KRX08885.1"/>
    </source>
</evidence>
<dbReference type="InParanoid" id="A0A0V0R3T7"/>
<accession>A0A0V0R3T7</accession>
<dbReference type="EMBL" id="LDAU01000057">
    <property type="protein sequence ID" value="KRX08885.1"/>
    <property type="molecule type" value="Genomic_DNA"/>
</dbReference>
<feature type="compositionally biased region" description="Basic and acidic residues" evidence="1">
    <location>
        <begin position="92"/>
        <end position="102"/>
    </location>
</feature>
<evidence type="ECO:0000313" key="3">
    <source>
        <dbReference type="Proteomes" id="UP000054937"/>
    </source>
</evidence>
<dbReference type="AlphaFoldDB" id="A0A0V0R3T7"/>
<dbReference type="Proteomes" id="UP000054937">
    <property type="component" value="Unassembled WGS sequence"/>
</dbReference>
<feature type="region of interest" description="Disordered" evidence="1">
    <location>
        <begin position="1"/>
        <end position="47"/>
    </location>
</feature>
<evidence type="ECO:0000256" key="1">
    <source>
        <dbReference type="SAM" id="MobiDB-lite"/>
    </source>
</evidence>
<keyword evidence="3" id="KW-1185">Reference proteome</keyword>
<feature type="compositionally biased region" description="Basic and acidic residues" evidence="1">
    <location>
        <begin position="15"/>
        <end position="32"/>
    </location>
</feature>
<reference evidence="2 3" key="1">
    <citation type="journal article" date="2015" name="Sci. Rep.">
        <title>Genome of the facultative scuticociliatosis pathogen Pseudocohnilembus persalinus provides insight into its virulence through horizontal gene transfer.</title>
        <authorList>
            <person name="Xiong J."/>
            <person name="Wang G."/>
            <person name="Cheng J."/>
            <person name="Tian M."/>
            <person name="Pan X."/>
            <person name="Warren A."/>
            <person name="Jiang C."/>
            <person name="Yuan D."/>
            <person name="Miao W."/>
        </authorList>
    </citation>
    <scope>NUCLEOTIDE SEQUENCE [LARGE SCALE GENOMIC DNA]</scope>
    <source>
        <strain evidence="2">36N120E</strain>
    </source>
</reference>
<gene>
    <name evidence="2" type="ORF">PPERSA_08989</name>
</gene>